<organism evidence="1">
    <name type="scientific">Oryza barthii</name>
    <dbReference type="NCBI Taxonomy" id="65489"/>
    <lineage>
        <taxon>Eukaryota</taxon>
        <taxon>Viridiplantae</taxon>
        <taxon>Streptophyta</taxon>
        <taxon>Embryophyta</taxon>
        <taxon>Tracheophyta</taxon>
        <taxon>Spermatophyta</taxon>
        <taxon>Magnoliopsida</taxon>
        <taxon>Liliopsida</taxon>
        <taxon>Poales</taxon>
        <taxon>Poaceae</taxon>
        <taxon>BOP clade</taxon>
        <taxon>Oryzoideae</taxon>
        <taxon>Oryzeae</taxon>
        <taxon>Oryzinae</taxon>
        <taxon>Oryza</taxon>
    </lineage>
</organism>
<dbReference type="Proteomes" id="UP000026960">
    <property type="component" value="Chromosome 2"/>
</dbReference>
<dbReference type="EnsemblPlants" id="OBART02G33750.1">
    <property type="protein sequence ID" value="OBART02G33750.1"/>
    <property type="gene ID" value="OBART02G33750"/>
</dbReference>
<dbReference type="Gramene" id="OBART02G33750.1">
    <property type="protein sequence ID" value="OBART02G33750.1"/>
    <property type="gene ID" value="OBART02G33750"/>
</dbReference>
<evidence type="ECO:0000313" key="2">
    <source>
        <dbReference type="Proteomes" id="UP000026960"/>
    </source>
</evidence>
<proteinExistence type="predicted"/>
<reference evidence="1" key="2">
    <citation type="submission" date="2015-03" db="UniProtKB">
        <authorList>
            <consortium name="EnsemblPlants"/>
        </authorList>
    </citation>
    <scope>IDENTIFICATION</scope>
</reference>
<name>A0A0D3FAW6_9ORYZ</name>
<accession>A0A0D3FAW6</accession>
<dbReference type="HOGENOM" id="CLU_2390011_0_0_1"/>
<keyword evidence="2" id="KW-1185">Reference proteome</keyword>
<evidence type="ECO:0000313" key="1">
    <source>
        <dbReference type="EnsemblPlants" id="OBART02G33750.1"/>
    </source>
</evidence>
<protein>
    <submittedName>
        <fullName evidence="1">Uncharacterized protein</fullName>
    </submittedName>
</protein>
<reference evidence="1" key="1">
    <citation type="journal article" date="2009" name="Rice">
        <title>De Novo Next Generation Sequencing of Plant Genomes.</title>
        <authorList>
            <person name="Rounsley S."/>
            <person name="Marri P.R."/>
            <person name="Yu Y."/>
            <person name="He R."/>
            <person name="Sisneros N."/>
            <person name="Goicoechea J.L."/>
            <person name="Lee S.J."/>
            <person name="Angelova A."/>
            <person name="Kudrna D."/>
            <person name="Luo M."/>
            <person name="Affourtit J."/>
            <person name="Desany B."/>
            <person name="Knight J."/>
            <person name="Niazi F."/>
            <person name="Egholm M."/>
            <person name="Wing R.A."/>
        </authorList>
    </citation>
    <scope>NUCLEOTIDE SEQUENCE [LARGE SCALE GENOMIC DNA]</scope>
    <source>
        <strain evidence="1">cv. IRGC 105608</strain>
    </source>
</reference>
<dbReference type="PaxDb" id="65489-OBART02G33750.1"/>
<sequence length="94" mass="11088">MARYDRKQTGEGKRWLVTQELEESTGSTTRRALRDLQMYDKVEVTSMVGDDPVRSNARESKANLAMDTLTWSEMWWVETEASTKRRRSKSEVWR</sequence>
<dbReference type="AlphaFoldDB" id="A0A0D3FAW6"/>